<dbReference type="PRINTS" id="PR00040">
    <property type="entry name" value="HTHMERR"/>
</dbReference>
<dbReference type="InterPro" id="IPR047057">
    <property type="entry name" value="MerR_fam"/>
</dbReference>
<dbReference type="SUPFAM" id="SSF46955">
    <property type="entry name" value="Putative DNA-binding domain"/>
    <property type="match status" value="1"/>
</dbReference>
<dbReference type="InterPro" id="IPR000551">
    <property type="entry name" value="MerR-type_HTH_dom"/>
</dbReference>
<reference evidence="3" key="2">
    <citation type="journal article" date="2021" name="PeerJ">
        <title>Extensive microbial diversity within the chicken gut microbiome revealed by metagenomics and culture.</title>
        <authorList>
            <person name="Gilroy R."/>
            <person name="Ravi A."/>
            <person name="Getino M."/>
            <person name="Pursley I."/>
            <person name="Horton D.L."/>
            <person name="Alikhan N.F."/>
            <person name="Baker D."/>
            <person name="Gharbi K."/>
            <person name="Hall N."/>
            <person name="Watson M."/>
            <person name="Adriaenssens E.M."/>
            <person name="Foster-Nyarko E."/>
            <person name="Jarju S."/>
            <person name="Secka A."/>
            <person name="Antonio M."/>
            <person name="Oren A."/>
            <person name="Chaudhuri R.R."/>
            <person name="La Ragione R."/>
            <person name="Hildebrand F."/>
            <person name="Pallen M.J."/>
        </authorList>
    </citation>
    <scope>NUCLEOTIDE SEQUENCE</scope>
    <source>
        <strain evidence="3">CHK147-3167</strain>
    </source>
</reference>
<reference evidence="3" key="1">
    <citation type="submission" date="2020-10" db="EMBL/GenBank/DDBJ databases">
        <authorList>
            <person name="Gilroy R."/>
        </authorList>
    </citation>
    <scope>NUCLEOTIDE SEQUENCE</scope>
    <source>
        <strain evidence="3">CHK147-3167</strain>
    </source>
</reference>
<evidence type="ECO:0000313" key="3">
    <source>
        <dbReference type="EMBL" id="HIQ91569.1"/>
    </source>
</evidence>
<evidence type="ECO:0000256" key="1">
    <source>
        <dbReference type="ARBA" id="ARBA00023125"/>
    </source>
</evidence>
<dbReference type="CDD" id="cd01109">
    <property type="entry name" value="HTH_YyaN"/>
    <property type="match status" value="1"/>
</dbReference>
<dbReference type="Proteomes" id="UP000886786">
    <property type="component" value="Unassembled WGS sequence"/>
</dbReference>
<name>A0A9D0ZSL4_9FIRM</name>
<dbReference type="GO" id="GO:0003677">
    <property type="term" value="F:DNA binding"/>
    <property type="evidence" value="ECO:0007669"/>
    <property type="project" value="UniProtKB-KW"/>
</dbReference>
<feature type="domain" description="HTH merR-type" evidence="2">
    <location>
        <begin position="1"/>
        <end position="68"/>
    </location>
</feature>
<evidence type="ECO:0000259" key="2">
    <source>
        <dbReference type="PROSITE" id="PS50937"/>
    </source>
</evidence>
<protein>
    <submittedName>
        <fullName evidence="3">MerR family transcriptional regulator</fullName>
    </submittedName>
</protein>
<dbReference type="Pfam" id="PF13411">
    <property type="entry name" value="MerR_1"/>
    <property type="match status" value="1"/>
</dbReference>
<sequence length="117" mass="13747">MTIGEIARKFDLSLDTLRYYEKVGLISPVSKVSGRREYSDENINELKFVLCMKNAGLSLKDILKFTEYGKKGDETLPERLDILKKQREFLTSEIEEKKETLNYLNYKINLYERKIGK</sequence>
<dbReference type="AlphaFoldDB" id="A0A9D0ZSL4"/>
<dbReference type="PANTHER" id="PTHR30204">
    <property type="entry name" value="REDOX-CYCLING DRUG-SENSING TRANSCRIPTIONAL ACTIVATOR SOXR"/>
    <property type="match status" value="1"/>
</dbReference>
<evidence type="ECO:0000313" key="4">
    <source>
        <dbReference type="Proteomes" id="UP000886786"/>
    </source>
</evidence>
<comment type="caution">
    <text evidence="3">The sequence shown here is derived from an EMBL/GenBank/DDBJ whole genome shotgun (WGS) entry which is preliminary data.</text>
</comment>
<dbReference type="Gene3D" id="1.10.1660.10">
    <property type="match status" value="1"/>
</dbReference>
<dbReference type="PROSITE" id="PS50937">
    <property type="entry name" value="HTH_MERR_2"/>
    <property type="match status" value="1"/>
</dbReference>
<gene>
    <name evidence="3" type="ORF">IAB27_08175</name>
</gene>
<organism evidence="3 4">
    <name type="scientific">Candidatus Coprosoma intestinipullorum</name>
    <dbReference type="NCBI Taxonomy" id="2840752"/>
    <lineage>
        <taxon>Bacteria</taxon>
        <taxon>Bacillati</taxon>
        <taxon>Bacillota</taxon>
        <taxon>Bacillota incertae sedis</taxon>
        <taxon>Candidatus Coprosoma</taxon>
    </lineage>
</organism>
<dbReference type="PANTHER" id="PTHR30204:SF98">
    <property type="entry name" value="HTH-TYPE TRANSCRIPTIONAL REGULATOR ADHR"/>
    <property type="match status" value="1"/>
</dbReference>
<accession>A0A9D0ZSL4</accession>
<dbReference type="InterPro" id="IPR009061">
    <property type="entry name" value="DNA-bd_dom_put_sf"/>
</dbReference>
<keyword evidence="1" id="KW-0238">DNA-binding</keyword>
<dbReference type="SMART" id="SM00422">
    <property type="entry name" value="HTH_MERR"/>
    <property type="match status" value="1"/>
</dbReference>
<dbReference type="GO" id="GO:0003700">
    <property type="term" value="F:DNA-binding transcription factor activity"/>
    <property type="evidence" value="ECO:0007669"/>
    <property type="project" value="InterPro"/>
</dbReference>
<dbReference type="EMBL" id="DVFV01000140">
    <property type="protein sequence ID" value="HIQ91569.1"/>
    <property type="molecule type" value="Genomic_DNA"/>
</dbReference>
<proteinExistence type="predicted"/>